<keyword evidence="2" id="KW-1185">Reference proteome</keyword>
<sequence>MYLQMILSLWISLPPIALQVPAAGISRLYADKVCSSGFATATIHRQKYGTDTFPDPFLFV</sequence>
<organism evidence="1 2">
    <name type="scientific">Mucisphaera calidilacus</name>
    <dbReference type="NCBI Taxonomy" id="2527982"/>
    <lineage>
        <taxon>Bacteria</taxon>
        <taxon>Pseudomonadati</taxon>
        <taxon>Planctomycetota</taxon>
        <taxon>Phycisphaerae</taxon>
        <taxon>Phycisphaerales</taxon>
        <taxon>Phycisphaeraceae</taxon>
        <taxon>Mucisphaera</taxon>
    </lineage>
</organism>
<dbReference type="EMBL" id="CP036280">
    <property type="protein sequence ID" value="QDU71880.1"/>
    <property type="molecule type" value="Genomic_DNA"/>
</dbReference>
<dbReference type="Proteomes" id="UP000320386">
    <property type="component" value="Chromosome"/>
</dbReference>
<gene>
    <name evidence="1" type="ORF">Pan265_17380</name>
</gene>
<reference evidence="1 2" key="1">
    <citation type="submission" date="2019-02" db="EMBL/GenBank/DDBJ databases">
        <title>Deep-cultivation of Planctomycetes and their phenomic and genomic characterization uncovers novel biology.</title>
        <authorList>
            <person name="Wiegand S."/>
            <person name="Jogler M."/>
            <person name="Boedeker C."/>
            <person name="Pinto D."/>
            <person name="Vollmers J."/>
            <person name="Rivas-Marin E."/>
            <person name="Kohn T."/>
            <person name="Peeters S.H."/>
            <person name="Heuer A."/>
            <person name="Rast P."/>
            <person name="Oberbeckmann S."/>
            <person name="Bunk B."/>
            <person name="Jeske O."/>
            <person name="Meyerdierks A."/>
            <person name="Storesund J.E."/>
            <person name="Kallscheuer N."/>
            <person name="Luecker S."/>
            <person name="Lage O.M."/>
            <person name="Pohl T."/>
            <person name="Merkel B.J."/>
            <person name="Hornburger P."/>
            <person name="Mueller R.-W."/>
            <person name="Bruemmer F."/>
            <person name="Labrenz M."/>
            <person name="Spormann A.M."/>
            <person name="Op den Camp H."/>
            <person name="Overmann J."/>
            <person name="Amann R."/>
            <person name="Jetten M.S.M."/>
            <person name="Mascher T."/>
            <person name="Medema M.H."/>
            <person name="Devos D.P."/>
            <person name="Kaster A.-K."/>
            <person name="Ovreas L."/>
            <person name="Rohde M."/>
            <person name="Galperin M.Y."/>
            <person name="Jogler C."/>
        </authorList>
    </citation>
    <scope>NUCLEOTIDE SEQUENCE [LARGE SCALE GENOMIC DNA]</scope>
    <source>
        <strain evidence="1 2">Pan265</strain>
    </source>
</reference>
<accession>A0A518BY32</accession>
<protein>
    <submittedName>
        <fullName evidence="1">Uncharacterized protein</fullName>
    </submittedName>
</protein>
<name>A0A518BY32_9BACT</name>
<dbReference type="KEGG" id="mcad:Pan265_17380"/>
<evidence type="ECO:0000313" key="1">
    <source>
        <dbReference type="EMBL" id="QDU71880.1"/>
    </source>
</evidence>
<evidence type="ECO:0000313" key="2">
    <source>
        <dbReference type="Proteomes" id="UP000320386"/>
    </source>
</evidence>
<dbReference type="AlphaFoldDB" id="A0A518BY32"/>
<proteinExistence type="predicted"/>